<evidence type="ECO:0000256" key="3">
    <source>
        <dbReference type="ARBA" id="ARBA00005179"/>
    </source>
</evidence>
<evidence type="ECO:0000256" key="5">
    <source>
        <dbReference type="ARBA" id="ARBA00022617"/>
    </source>
</evidence>
<dbReference type="OrthoDB" id="2789670at2759"/>
<name>A0A0C3NE43_PHLG1</name>
<dbReference type="STRING" id="745531.A0A0C3NE43"/>
<evidence type="ECO:0000256" key="6">
    <source>
        <dbReference type="ARBA" id="ARBA00022692"/>
    </source>
</evidence>
<feature type="binding site" description="axial binding residue" evidence="13">
    <location>
        <position position="448"/>
    </location>
    <ligand>
        <name>heme</name>
        <dbReference type="ChEBI" id="CHEBI:30413"/>
    </ligand>
    <ligandPart>
        <name>Fe</name>
        <dbReference type="ChEBI" id="CHEBI:18248"/>
    </ligandPart>
</feature>
<dbReference type="AlphaFoldDB" id="A0A0C3NE43"/>
<dbReference type="GO" id="GO:0016705">
    <property type="term" value="F:oxidoreductase activity, acting on paired donors, with incorporation or reduction of molecular oxygen"/>
    <property type="evidence" value="ECO:0007669"/>
    <property type="project" value="InterPro"/>
</dbReference>
<dbReference type="Pfam" id="PF00067">
    <property type="entry name" value="p450"/>
    <property type="match status" value="1"/>
</dbReference>
<evidence type="ECO:0000256" key="4">
    <source>
        <dbReference type="ARBA" id="ARBA00010617"/>
    </source>
</evidence>
<evidence type="ECO:0008006" key="18">
    <source>
        <dbReference type="Google" id="ProtNLM"/>
    </source>
</evidence>
<protein>
    <recommendedName>
        <fullName evidence="18">Cytochrome P450</fullName>
    </recommendedName>
</protein>
<dbReference type="GO" id="GO:0016020">
    <property type="term" value="C:membrane"/>
    <property type="evidence" value="ECO:0007669"/>
    <property type="project" value="UniProtKB-SubCell"/>
</dbReference>
<dbReference type="HOGENOM" id="CLU_001570_2_3_1"/>
<evidence type="ECO:0000313" key="17">
    <source>
        <dbReference type="Proteomes" id="UP000053257"/>
    </source>
</evidence>
<dbReference type="PRINTS" id="PR00463">
    <property type="entry name" value="EP450I"/>
</dbReference>
<evidence type="ECO:0000256" key="10">
    <source>
        <dbReference type="ARBA" id="ARBA00023004"/>
    </source>
</evidence>
<evidence type="ECO:0000313" key="16">
    <source>
        <dbReference type="EMBL" id="KIP02864.1"/>
    </source>
</evidence>
<evidence type="ECO:0000256" key="15">
    <source>
        <dbReference type="SAM" id="Phobius"/>
    </source>
</evidence>
<evidence type="ECO:0000256" key="7">
    <source>
        <dbReference type="ARBA" id="ARBA00022723"/>
    </source>
</evidence>
<comment type="similarity">
    <text evidence="4 14">Belongs to the cytochrome P450 family.</text>
</comment>
<dbReference type="InterPro" id="IPR050364">
    <property type="entry name" value="Cytochrome_P450_fung"/>
</dbReference>
<evidence type="ECO:0000256" key="14">
    <source>
        <dbReference type="RuleBase" id="RU000461"/>
    </source>
</evidence>
<dbReference type="EMBL" id="KN840648">
    <property type="protein sequence ID" value="KIP02864.1"/>
    <property type="molecule type" value="Genomic_DNA"/>
</dbReference>
<evidence type="ECO:0000256" key="13">
    <source>
        <dbReference type="PIRSR" id="PIRSR602401-1"/>
    </source>
</evidence>
<feature type="transmembrane region" description="Helical" evidence="15">
    <location>
        <begin position="6"/>
        <end position="26"/>
    </location>
</feature>
<dbReference type="PANTHER" id="PTHR46300">
    <property type="entry name" value="P450, PUTATIVE (EUROFUNG)-RELATED-RELATED"/>
    <property type="match status" value="1"/>
</dbReference>
<evidence type="ECO:0000256" key="12">
    <source>
        <dbReference type="ARBA" id="ARBA00023136"/>
    </source>
</evidence>
<keyword evidence="17" id="KW-1185">Reference proteome</keyword>
<keyword evidence="11 14" id="KW-0503">Monooxygenase</keyword>
<dbReference type="GO" id="GO:0020037">
    <property type="term" value="F:heme binding"/>
    <property type="evidence" value="ECO:0007669"/>
    <property type="project" value="InterPro"/>
</dbReference>
<proteinExistence type="inferred from homology"/>
<keyword evidence="8 15" id="KW-1133">Transmembrane helix</keyword>
<dbReference type="SUPFAM" id="SSF48264">
    <property type="entry name" value="Cytochrome P450"/>
    <property type="match status" value="1"/>
</dbReference>
<evidence type="ECO:0000256" key="11">
    <source>
        <dbReference type="ARBA" id="ARBA00023033"/>
    </source>
</evidence>
<evidence type="ECO:0000256" key="9">
    <source>
        <dbReference type="ARBA" id="ARBA00023002"/>
    </source>
</evidence>
<keyword evidence="10 13" id="KW-0408">Iron</keyword>
<organism evidence="16 17">
    <name type="scientific">Phlebiopsis gigantea (strain 11061_1 CR5-6)</name>
    <name type="common">White-rot fungus</name>
    <name type="synonym">Peniophora gigantea</name>
    <dbReference type="NCBI Taxonomy" id="745531"/>
    <lineage>
        <taxon>Eukaryota</taxon>
        <taxon>Fungi</taxon>
        <taxon>Dikarya</taxon>
        <taxon>Basidiomycota</taxon>
        <taxon>Agaricomycotina</taxon>
        <taxon>Agaricomycetes</taxon>
        <taxon>Polyporales</taxon>
        <taxon>Phanerochaetaceae</taxon>
        <taxon>Phlebiopsis</taxon>
    </lineage>
</organism>
<dbReference type="PANTHER" id="PTHR46300:SF2">
    <property type="entry name" value="CYTOCHROME P450 MONOOXYGENASE ALNH-RELATED"/>
    <property type="match status" value="1"/>
</dbReference>
<keyword evidence="12 15" id="KW-0472">Membrane</keyword>
<dbReference type="InterPro" id="IPR017972">
    <property type="entry name" value="Cyt_P450_CS"/>
</dbReference>
<evidence type="ECO:0000256" key="8">
    <source>
        <dbReference type="ARBA" id="ARBA00022989"/>
    </source>
</evidence>
<dbReference type="Proteomes" id="UP000053257">
    <property type="component" value="Unassembled WGS sequence"/>
</dbReference>
<comment type="pathway">
    <text evidence="3">Secondary metabolite biosynthesis.</text>
</comment>
<keyword evidence="6 15" id="KW-0812">Transmembrane</keyword>
<dbReference type="InterPro" id="IPR001128">
    <property type="entry name" value="Cyt_P450"/>
</dbReference>
<reference evidence="16 17" key="1">
    <citation type="journal article" date="2014" name="PLoS Genet.">
        <title>Analysis of the Phlebiopsis gigantea genome, transcriptome and secretome provides insight into its pioneer colonization strategies of wood.</title>
        <authorList>
            <person name="Hori C."/>
            <person name="Ishida T."/>
            <person name="Igarashi K."/>
            <person name="Samejima M."/>
            <person name="Suzuki H."/>
            <person name="Master E."/>
            <person name="Ferreira P."/>
            <person name="Ruiz-Duenas F.J."/>
            <person name="Held B."/>
            <person name="Canessa P."/>
            <person name="Larrondo L.F."/>
            <person name="Schmoll M."/>
            <person name="Druzhinina I.S."/>
            <person name="Kubicek C.P."/>
            <person name="Gaskell J.A."/>
            <person name="Kersten P."/>
            <person name="St John F."/>
            <person name="Glasner J."/>
            <person name="Sabat G."/>
            <person name="Splinter BonDurant S."/>
            <person name="Syed K."/>
            <person name="Yadav J."/>
            <person name="Mgbeahuruike A.C."/>
            <person name="Kovalchuk A."/>
            <person name="Asiegbu F.O."/>
            <person name="Lackner G."/>
            <person name="Hoffmeister D."/>
            <person name="Rencoret J."/>
            <person name="Gutierrez A."/>
            <person name="Sun H."/>
            <person name="Lindquist E."/>
            <person name="Barry K."/>
            <person name="Riley R."/>
            <person name="Grigoriev I.V."/>
            <person name="Henrissat B."/>
            <person name="Kues U."/>
            <person name="Berka R.M."/>
            <person name="Martinez A.T."/>
            <person name="Covert S.F."/>
            <person name="Blanchette R.A."/>
            <person name="Cullen D."/>
        </authorList>
    </citation>
    <scope>NUCLEOTIDE SEQUENCE [LARGE SCALE GENOMIC DNA]</scope>
    <source>
        <strain evidence="16 17">11061_1 CR5-6</strain>
    </source>
</reference>
<dbReference type="InterPro" id="IPR036396">
    <property type="entry name" value="Cyt_P450_sf"/>
</dbReference>
<gene>
    <name evidence="16" type="ORF">PHLGIDRAFT_78465</name>
</gene>
<dbReference type="CDD" id="cd11065">
    <property type="entry name" value="CYP64-like"/>
    <property type="match status" value="1"/>
</dbReference>
<dbReference type="GO" id="GO:0005506">
    <property type="term" value="F:iron ion binding"/>
    <property type="evidence" value="ECO:0007669"/>
    <property type="project" value="InterPro"/>
</dbReference>
<dbReference type="InterPro" id="IPR002401">
    <property type="entry name" value="Cyt_P450_E_grp-I"/>
</dbReference>
<evidence type="ECO:0000256" key="2">
    <source>
        <dbReference type="ARBA" id="ARBA00004370"/>
    </source>
</evidence>
<comment type="subcellular location">
    <subcellularLocation>
        <location evidence="2">Membrane</location>
    </subcellularLocation>
</comment>
<keyword evidence="9 14" id="KW-0560">Oxidoreductase</keyword>
<comment type="cofactor">
    <cofactor evidence="1 13">
        <name>heme</name>
        <dbReference type="ChEBI" id="CHEBI:30413"/>
    </cofactor>
</comment>
<keyword evidence="7 13" id="KW-0479">Metal-binding</keyword>
<sequence length="518" mass="58142">MSAFAHIDPAVAALSALVGLIALLTLRGRRSSRLLPPGPKRWPIVGSAFSVPREREWLEYERWSHEYDSDVLYYESWGRPFVVISSLQAAIDLLEKKSSLYADRCAPIVSQRLLRRDSCGWGWDLAFMPYSEPWKLARKLFTQHFRQSASVAYREDEMRCGKELLRDIIRDPDNLFHHSRLTFGKLIMSVTYGIDVQSADDVYITNAQKALSALNATGNVGTYLVDFIPLLQYVPEWFPGAGWKRDARAWREATLRMAYKPFETVKAAMRDGSARPSVLTALLEEYGERMTPDVEHAIVSSAGTAYEAASETIFSVILSTILAMILFPDVQVKAQAQIDRVVGHDRFPDFSDQPNMPYIAAICKEALRWRTGVPLSIAHRVMEDDTYKGYHIPRGSSVVANSWAILRDQDRYPSPETFSPERYLDAAGELDPHAPEPTAAFGFGRRACAGSAMAQDALWAATAQLLWAFDFRRAVDKQGRQVEIAGTYTSGFTRSPEPFACAVQPRSEGIRELILAEA</sequence>
<dbReference type="GO" id="GO:0004497">
    <property type="term" value="F:monooxygenase activity"/>
    <property type="evidence" value="ECO:0007669"/>
    <property type="project" value="UniProtKB-KW"/>
</dbReference>
<evidence type="ECO:0000256" key="1">
    <source>
        <dbReference type="ARBA" id="ARBA00001971"/>
    </source>
</evidence>
<dbReference type="PROSITE" id="PS00086">
    <property type="entry name" value="CYTOCHROME_P450"/>
    <property type="match status" value="1"/>
</dbReference>
<accession>A0A0C3NE43</accession>
<keyword evidence="5 13" id="KW-0349">Heme</keyword>
<dbReference type="Gene3D" id="1.10.630.10">
    <property type="entry name" value="Cytochrome P450"/>
    <property type="match status" value="1"/>
</dbReference>